<keyword evidence="2" id="KW-1003">Cell membrane</keyword>
<gene>
    <name evidence="6" type="ORF">OA50_03262</name>
</gene>
<evidence type="ECO:0000313" key="7">
    <source>
        <dbReference type="Proteomes" id="UP000030960"/>
    </source>
</evidence>
<sequence length="364" mass="39442">MTLHFYFARRYLWMFLTVFGIFALFQGLLDLIEEMRRFDDSVSFGQVVQVTLMKLPSGIYEIVPLVMILSTVALFLGLARSSELVVTRASGRSGVTALMAPVVVALLIGGLVVGLLNPIVSATSKRYTELRETYESGSASALSIGPEGLWLRQGGDEGQAVIHAARANAEATLLFDVSIVVYAPGGGPATRIQADRAHLSDGYWVLNDAKAWPLTAGLNPESGAKLHDELRLPSTLTQDSIRDRFGKPSAVAIWDLPAFIQGLESSGFSARRYIVWMHMELSRPLFLVAMTLIGAAFTMRPTRLGRTGIAILSAVLLGFGLYYVRSFAQIMGENGQLAPLVAAWVPPVASVLLAMGLVLHMEDG</sequence>
<dbReference type="OrthoDB" id="9798468at2"/>
<proteinExistence type="predicted"/>
<dbReference type="PANTHER" id="PTHR33529:SF2">
    <property type="entry name" value="LIPOPOLYSACCHARIDE EXPORT SYSTEM PERMEASE PROTEIN LPTG"/>
    <property type="match status" value="1"/>
</dbReference>
<organism evidence="6 7">
    <name type="scientific">Mameliella alba</name>
    <dbReference type="NCBI Taxonomy" id="561184"/>
    <lineage>
        <taxon>Bacteria</taxon>
        <taxon>Pseudomonadati</taxon>
        <taxon>Pseudomonadota</taxon>
        <taxon>Alphaproteobacteria</taxon>
        <taxon>Rhodobacterales</taxon>
        <taxon>Roseobacteraceae</taxon>
        <taxon>Mameliella</taxon>
    </lineage>
</organism>
<dbReference type="Proteomes" id="UP000030960">
    <property type="component" value="Unassembled WGS sequence"/>
</dbReference>
<evidence type="ECO:0000256" key="5">
    <source>
        <dbReference type="ARBA" id="ARBA00023136"/>
    </source>
</evidence>
<evidence type="ECO:0000256" key="1">
    <source>
        <dbReference type="ARBA" id="ARBA00004651"/>
    </source>
</evidence>
<keyword evidence="7" id="KW-1185">Reference proteome</keyword>
<dbReference type="GO" id="GO:0043190">
    <property type="term" value="C:ATP-binding cassette (ABC) transporter complex"/>
    <property type="evidence" value="ECO:0007669"/>
    <property type="project" value="InterPro"/>
</dbReference>
<dbReference type="PATRIC" id="fig|1515334.3.peg.3280"/>
<comment type="subcellular location">
    <subcellularLocation>
        <location evidence="1">Cell membrane</location>
        <topology evidence="1">Multi-pass membrane protein</topology>
    </subcellularLocation>
</comment>
<dbReference type="GO" id="GO:0015920">
    <property type="term" value="P:lipopolysaccharide transport"/>
    <property type="evidence" value="ECO:0007669"/>
    <property type="project" value="TreeGrafter"/>
</dbReference>
<protein>
    <submittedName>
        <fullName evidence="6">Permease, YjgP/YjgQ family protein</fullName>
    </submittedName>
</protein>
<dbReference type="InterPro" id="IPR030923">
    <property type="entry name" value="LptG"/>
</dbReference>
<dbReference type="GeneID" id="66499788"/>
<keyword evidence="3" id="KW-0812">Transmembrane</keyword>
<accession>A0A225QR08</accession>
<name>A0A0B3RLZ4_9RHOB</name>
<evidence type="ECO:0000313" key="6">
    <source>
        <dbReference type="EMBL" id="KHQ52245.1"/>
    </source>
</evidence>
<dbReference type="EMBL" id="JSUQ01000012">
    <property type="protein sequence ID" value="KHQ52245.1"/>
    <property type="molecule type" value="Genomic_DNA"/>
</dbReference>
<dbReference type="STRING" id="561184.SAMN05216376_102230"/>
<dbReference type="InterPro" id="IPR005495">
    <property type="entry name" value="LptG/LptF_permease"/>
</dbReference>
<comment type="caution">
    <text evidence="6">The sequence shown here is derived from an EMBL/GenBank/DDBJ whole genome shotgun (WGS) entry which is preliminary data.</text>
</comment>
<keyword evidence="4" id="KW-1133">Transmembrane helix</keyword>
<dbReference type="PANTHER" id="PTHR33529">
    <property type="entry name" value="SLR0882 PROTEIN-RELATED"/>
    <property type="match status" value="1"/>
</dbReference>
<dbReference type="AlphaFoldDB" id="A0A0B3RLZ4"/>
<evidence type="ECO:0000256" key="2">
    <source>
        <dbReference type="ARBA" id="ARBA00022475"/>
    </source>
</evidence>
<evidence type="ECO:0000256" key="4">
    <source>
        <dbReference type="ARBA" id="ARBA00022989"/>
    </source>
</evidence>
<keyword evidence="5" id="KW-0472">Membrane</keyword>
<dbReference type="Pfam" id="PF03739">
    <property type="entry name" value="LptF_LptG"/>
    <property type="match status" value="1"/>
</dbReference>
<dbReference type="NCBIfam" id="TIGR04408">
    <property type="entry name" value="LptG_lptG"/>
    <property type="match status" value="1"/>
</dbReference>
<reference evidence="6 7" key="1">
    <citation type="submission" date="2014-10" db="EMBL/GenBank/DDBJ databases">
        <title>Genome sequence of Ponticoccus sp. strain UMTAT08 isolated from clonal culture of toxic dinoflagellate Alexandrium tamiyavanichii.</title>
        <authorList>
            <person name="Gan H.Y."/>
            <person name="Muhd D.-D."/>
            <person name="Mohd Noor M.E."/>
            <person name="Yeong Y.S."/>
            <person name="Usup G."/>
        </authorList>
    </citation>
    <scope>NUCLEOTIDE SEQUENCE [LARGE SCALE GENOMIC DNA]</scope>
    <source>
        <strain evidence="6 7">UMTAT08</strain>
    </source>
</reference>
<accession>A0A225Q081</accession>
<accession>A0A0B3RLZ4</accession>
<evidence type="ECO:0000256" key="3">
    <source>
        <dbReference type="ARBA" id="ARBA00022692"/>
    </source>
</evidence>
<dbReference type="GO" id="GO:0055085">
    <property type="term" value="P:transmembrane transport"/>
    <property type="evidence" value="ECO:0007669"/>
    <property type="project" value="InterPro"/>
</dbReference>
<dbReference type="RefSeq" id="WP_043143461.1">
    <property type="nucleotide sequence ID" value="NZ_BMGQ01000002.1"/>
</dbReference>